<organism evidence="6 7">
    <name type="scientific">Variovorax paradoxus</name>
    <dbReference type="NCBI Taxonomy" id="34073"/>
    <lineage>
        <taxon>Bacteria</taxon>
        <taxon>Pseudomonadati</taxon>
        <taxon>Pseudomonadota</taxon>
        <taxon>Betaproteobacteria</taxon>
        <taxon>Burkholderiales</taxon>
        <taxon>Comamonadaceae</taxon>
        <taxon>Variovorax</taxon>
    </lineage>
</organism>
<dbReference type="InterPro" id="IPR036390">
    <property type="entry name" value="WH_DNA-bd_sf"/>
</dbReference>
<dbReference type="Proteomes" id="UP000249135">
    <property type="component" value="Unassembled WGS sequence"/>
</dbReference>
<gene>
    <name evidence="6" type="ORF">DI563_11070</name>
</gene>
<dbReference type="GO" id="GO:0003700">
    <property type="term" value="F:DNA-binding transcription factor activity"/>
    <property type="evidence" value="ECO:0007669"/>
    <property type="project" value="InterPro"/>
</dbReference>
<evidence type="ECO:0000259" key="5">
    <source>
        <dbReference type="PROSITE" id="PS50931"/>
    </source>
</evidence>
<reference evidence="6 7" key="1">
    <citation type="submission" date="2017-08" db="EMBL/GenBank/DDBJ databases">
        <title>Infants hospitalized years apart are colonized by the same room-sourced microbial strains.</title>
        <authorList>
            <person name="Brooks B."/>
            <person name="Olm M.R."/>
            <person name="Firek B.A."/>
            <person name="Baker R."/>
            <person name="Thomas B.C."/>
            <person name="Morowitz M.J."/>
            <person name="Banfield J.F."/>
        </authorList>
    </citation>
    <scope>NUCLEOTIDE SEQUENCE [LARGE SCALE GENOMIC DNA]</scope>
    <source>
        <strain evidence="6">S2_005_003_R2_41</strain>
    </source>
</reference>
<dbReference type="SUPFAM" id="SSF46785">
    <property type="entry name" value="Winged helix' DNA-binding domain"/>
    <property type="match status" value="1"/>
</dbReference>
<dbReference type="InterPro" id="IPR058163">
    <property type="entry name" value="LysR-type_TF_proteobact-type"/>
</dbReference>
<accession>A0A2W5QCT5</accession>
<keyword evidence="2" id="KW-0805">Transcription regulation</keyword>
<dbReference type="PANTHER" id="PTHR30537:SF26">
    <property type="entry name" value="GLYCINE CLEAVAGE SYSTEM TRANSCRIPTIONAL ACTIVATOR"/>
    <property type="match status" value="1"/>
</dbReference>
<evidence type="ECO:0000256" key="4">
    <source>
        <dbReference type="ARBA" id="ARBA00023163"/>
    </source>
</evidence>
<keyword evidence="3" id="KW-0238">DNA-binding</keyword>
<dbReference type="AlphaFoldDB" id="A0A2W5QCT5"/>
<dbReference type="SUPFAM" id="SSF53850">
    <property type="entry name" value="Periplasmic binding protein-like II"/>
    <property type="match status" value="1"/>
</dbReference>
<dbReference type="GO" id="GO:0043565">
    <property type="term" value="F:sequence-specific DNA binding"/>
    <property type="evidence" value="ECO:0007669"/>
    <property type="project" value="TreeGrafter"/>
</dbReference>
<dbReference type="EMBL" id="QFPP01000109">
    <property type="protein sequence ID" value="PZQ74894.1"/>
    <property type="molecule type" value="Genomic_DNA"/>
</dbReference>
<dbReference type="PROSITE" id="PS50931">
    <property type="entry name" value="HTH_LYSR"/>
    <property type="match status" value="1"/>
</dbReference>
<dbReference type="InterPro" id="IPR036388">
    <property type="entry name" value="WH-like_DNA-bd_sf"/>
</dbReference>
<evidence type="ECO:0000313" key="7">
    <source>
        <dbReference type="Proteomes" id="UP000249135"/>
    </source>
</evidence>
<sequence>MKRDCPTIQELLAFDAVARGDSLTQAAAALCITVSAVSKQVAGLEAFLGVPLLRKHGRGVQLTVQGRAYWQKIAGSLRAIETATYEARSGGGDVGLLTLASVPTFLTRWLIPRLPEFRRRHPKITLSFSRHLEPSDGIPPQVDAAVRYSPGEWPGVVAEYIAGREFTLIASDALAGGQHRIRHPADLLGHTLLHHEEATAAWPQWAAQHGVPQSHVSAGPRFAQYSALIQAARSGLGVGLVPRVLVEDELADGALRSPCGEPVAVDQGHYLCFRPDRIHLPAFAAFRDWLMAEGQRSRGALG</sequence>
<dbReference type="Gene3D" id="3.40.190.10">
    <property type="entry name" value="Periplasmic binding protein-like II"/>
    <property type="match status" value="2"/>
</dbReference>
<dbReference type="Pfam" id="PF03466">
    <property type="entry name" value="LysR_substrate"/>
    <property type="match status" value="1"/>
</dbReference>
<dbReference type="Gene3D" id="1.10.10.10">
    <property type="entry name" value="Winged helix-like DNA-binding domain superfamily/Winged helix DNA-binding domain"/>
    <property type="match status" value="1"/>
</dbReference>
<evidence type="ECO:0000256" key="1">
    <source>
        <dbReference type="ARBA" id="ARBA00009437"/>
    </source>
</evidence>
<dbReference type="PANTHER" id="PTHR30537">
    <property type="entry name" value="HTH-TYPE TRANSCRIPTIONAL REGULATOR"/>
    <property type="match status" value="1"/>
</dbReference>
<evidence type="ECO:0000313" key="6">
    <source>
        <dbReference type="EMBL" id="PZQ74894.1"/>
    </source>
</evidence>
<keyword evidence="4" id="KW-0804">Transcription</keyword>
<dbReference type="InterPro" id="IPR005119">
    <property type="entry name" value="LysR_subst-bd"/>
</dbReference>
<protein>
    <submittedName>
        <fullName evidence="6">LysR family transcriptional regulator</fullName>
    </submittedName>
</protein>
<evidence type="ECO:0000256" key="3">
    <source>
        <dbReference type="ARBA" id="ARBA00023125"/>
    </source>
</evidence>
<comment type="caution">
    <text evidence="6">The sequence shown here is derived from an EMBL/GenBank/DDBJ whole genome shotgun (WGS) entry which is preliminary data.</text>
</comment>
<comment type="similarity">
    <text evidence="1">Belongs to the LysR transcriptional regulatory family.</text>
</comment>
<dbReference type="InterPro" id="IPR000847">
    <property type="entry name" value="LysR_HTH_N"/>
</dbReference>
<evidence type="ECO:0000256" key="2">
    <source>
        <dbReference type="ARBA" id="ARBA00023015"/>
    </source>
</evidence>
<dbReference type="Pfam" id="PF00126">
    <property type="entry name" value="HTH_1"/>
    <property type="match status" value="1"/>
</dbReference>
<feature type="domain" description="HTH lysR-type" evidence="5">
    <location>
        <begin position="6"/>
        <end position="63"/>
    </location>
</feature>
<dbReference type="GO" id="GO:0006351">
    <property type="term" value="P:DNA-templated transcription"/>
    <property type="evidence" value="ECO:0007669"/>
    <property type="project" value="TreeGrafter"/>
</dbReference>
<name>A0A2W5QCT5_VARPD</name>
<proteinExistence type="inferred from homology"/>